<dbReference type="Pfam" id="PF16575">
    <property type="entry name" value="CLP1_P"/>
    <property type="match status" value="1"/>
</dbReference>
<sequence length="773" mass="87779">MTLKRKGSDPIERPAKQSKTSEEKKKGREVLDNYEAEVVIEIQEDPETVQPDIDRPKVPLSARAARQAAIAAGLYRTNEDEDEEEDRVSVNDEDEEREEEEEEEEEEEKPDSILDEIKDISEETQDMTDGVKEPFKKTKPSLLVDHNSVSKFTYSKTNTCVLKQEDETYMFIGLKQGEDLVFMGEILVAPLYGAISIAGATISSNRPVPKDRTENDIPVYFYPVFCPLSHALLRIAPVSIDQPSIRPHNDPVEMDENILEAVFEELTVNEFDAIIVIKDLYGNGLESMKDAVPKRRNVVKFSKKEARRDMSLTINMFPGFHPILEPVPGVKAFKVELSWESETLIALNSAAERKSPMVSVVCGGKNLGKSSFSKYLVNRLLTRYKKVAYIETDVGQTEFTPTGLLSLHYIEHPILGPSYTHQQFEPARSFFFGSNSPRSNPDYYLACIHQLVRHWKHDQMMEDDEMGIPLVVNTQGWISNVGYDLLMGQIKSIAPTDVFALRHSTYLKKNLSPFFESDVMATVDSTLSLSKVTPTVRFIDCYYRESGVSIFPDLFTASKLRDITLASYFHQTEMGQDAYLNPQWDYQKHIIDRTPWVVDWRAHLNAIWITYEEVKLEELLYALNGCIVGIMGDVEDFKKQKGPDRAISTDENEFTPPTYYTTRDQPPPNPENITCLGLGIIRAIDPSRHAFLLVTPLPAETLEKTSGFIKGEMCLPSWAFLDDKLGTSNGIAKVPWKQVPYVNPGPREGVGARIQKVRRNLLHRPRRIKEGHK</sequence>
<evidence type="ECO:0000256" key="1">
    <source>
        <dbReference type="ARBA" id="ARBA00004604"/>
    </source>
</evidence>
<protein>
    <recommendedName>
        <fullName evidence="4">Polynucleotide 5'-hydroxyl-kinase GRC3</fullName>
    </recommendedName>
    <alternativeName>
        <fullName evidence="3">Polynucleotide 5'-hydroxyl-kinase grc3</fullName>
    </alternativeName>
</protein>
<evidence type="ECO:0000256" key="6">
    <source>
        <dbReference type="ARBA" id="ARBA00022679"/>
    </source>
</evidence>
<keyword evidence="5" id="KW-0698">rRNA processing</keyword>
<feature type="region of interest" description="Disordered" evidence="11">
    <location>
        <begin position="642"/>
        <end position="667"/>
    </location>
</feature>
<evidence type="ECO:0000256" key="3">
    <source>
        <dbReference type="ARBA" id="ARBA00018706"/>
    </source>
</evidence>
<feature type="region of interest" description="Disordered" evidence="11">
    <location>
        <begin position="1"/>
        <end position="115"/>
    </location>
</feature>
<keyword evidence="6" id="KW-0808">Transferase</keyword>
<gene>
    <name evidence="14" type="primary">GRC3</name>
    <name evidence="14" type="ORF">CU097_015089</name>
</gene>
<evidence type="ECO:0000256" key="5">
    <source>
        <dbReference type="ARBA" id="ARBA00022552"/>
    </source>
</evidence>
<dbReference type="InterPro" id="IPR032319">
    <property type="entry name" value="CLP1_P"/>
</dbReference>
<comment type="caution">
    <text evidence="14">The sequence shown here is derived from an EMBL/GenBank/DDBJ whole genome shotgun (WGS) entry which is preliminary data.</text>
</comment>
<dbReference type="Gene3D" id="3.40.50.300">
    <property type="entry name" value="P-loop containing nucleotide triphosphate hydrolases"/>
    <property type="match status" value="1"/>
</dbReference>
<feature type="compositionally biased region" description="Low complexity" evidence="11">
    <location>
        <begin position="62"/>
        <end position="72"/>
    </location>
</feature>
<dbReference type="GO" id="GO:0005730">
    <property type="term" value="C:nucleolus"/>
    <property type="evidence" value="ECO:0007669"/>
    <property type="project" value="UniProtKB-SubCell"/>
</dbReference>
<feature type="domain" description="NOL9 C-terminal" evidence="13">
    <location>
        <begin position="672"/>
        <end position="716"/>
    </location>
</feature>
<evidence type="ECO:0000256" key="4">
    <source>
        <dbReference type="ARBA" id="ARBA00019824"/>
    </source>
</evidence>
<dbReference type="EMBL" id="PJQL01000081">
    <property type="protein sequence ID" value="RCI00095.1"/>
    <property type="molecule type" value="Genomic_DNA"/>
</dbReference>
<feature type="domain" description="Clp1 P-loop" evidence="12">
    <location>
        <begin position="363"/>
        <end position="512"/>
    </location>
</feature>
<feature type="compositionally biased region" description="Acidic residues" evidence="11">
    <location>
        <begin position="79"/>
        <end position="109"/>
    </location>
</feature>
<dbReference type="PANTHER" id="PTHR12755">
    <property type="entry name" value="CLEAVAGE/POLYADENYLATION FACTOR IA SUBUNIT CLP1P"/>
    <property type="match status" value="1"/>
</dbReference>
<dbReference type="GO" id="GO:0005524">
    <property type="term" value="F:ATP binding"/>
    <property type="evidence" value="ECO:0007669"/>
    <property type="project" value="UniProtKB-KW"/>
</dbReference>
<comment type="similarity">
    <text evidence="2">Belongs to the Clp1 family. NOL9/GRC3 subfamily.</text>
</comment>
<dbReference type="GO" id="GO:0000448">
    <property type="term" value="P:cleavage in ITS2 between 5.8S rRNA and LSU-rRNA of tricistronic rRNA transcript (SSU-rRNA, 5.8S rRNA, LSU-rRNA)"/>
    <property type="evidence" value="ECO:0007669"/>
    <property type="project" value="TreeGrafter"/>
</dbReference>
<evidence type="ECO:0000313" key="14">
    <source>
        <dbReference type="EMBL" id="RCI00095.1"/>
    </source>
</evidence>
<dbReference type="InterPro" id="IPR057570">
    <property type="entry name" value="NOL9_C"/>
</dbReference>
<name>A0A367KCZ5_RHIAZ</name>
<evidence type="ECO:0000259" key="13">
    <source>
        <dbReference type="Pfam" id="PF25467"/>
    </source>
</evidence>
<dbReference type="Pfam" id="PF25467">
    <property type="entry name" value="NOL9_C"/>
    <property type="match status" value="1"/>
</dbReference>
<evidence type="ECO:0000259" key="12">
    <source>
        <dbReference type="Pfam" id="PF16575"/>
    </source>
</evidence>
<evidence type="ECO:0000256" key="7">
    <source>
        <dbReference type="ARBA" id="ARBA00022741"/>
    </source>
</evidence>
<proteinExistence type="inferred from homology"/>
<dbReference type="PANTHER" id="PTHR12755:SF3">
    <property type="entry name" value="POLYNUCLEOTIDE 5'-HYDROXYL-KINASE NOL9"/>
    <property type="match status" value="1"/>
</dbReference>
<evidence type="ECO:0000313" key="15">
    <source>
        <dbReference type="Proteomes" id="UP000252139"/>
    </source>
</evidence>
<evidence type="ECO:0000256" key="9">
    <source>
        <dbReference type="ARBA" id="ARBA00022840"/>
    </source>
</evidence>
<keyword evidence="8 14" id="KW-0418">Kinase</keyword>
<dbReference type="GO" id="GO:0051731">
    <property type="term" value="F:polynucleotide 5'-hydroxyl-kinase activity"/>
    <property type="evidence" value="ECO:0007669"/>
    <property type="project" value="InterPro"/>
</dbReference>
<dbReference type="InterPro" id="IPR027417">
    <property type="entry name" value="P-loop_NTPase"/>
</dbReference>
<dbReference type="AlphaFoldDB" id="A0A367KCZ5"/>
<reference evidence="14 15" key="1">
    <citation type="journal article" date="2018" name="G3 (Bethesda)">
        <title>Phylogenetic and Phylogenomic Definition of Rhizopus Species.</title>
        <authorList>
            <person name="Gryganskyi A.P."/>
            <person name="Golan J."/>
            <person name="Dolatabadi S."/>
            <person name="Mondo S."/>
            <person name="Robb S."/>
            <person name="Idnurm A."/>
            <person name="Muszewska A."/>
            <person name="Steczkiewicz K."/>
            <person name="Masonjones S."/>
            <person name="Liao H.L."/>
            <person name="Gajdeczka M.T."/>
            <person name="Anike F."/>
            <person name="Vuek A."/>
            <person name="Anishchenko I.M."/>
            <person name="Voigt K."/>
            <person name="de Hoog G.S."/>
            <person name="Smith M.E."/>
            <person name="Heitman J."/>
            <person name="Vilgalys R."/>
            <person name="Stajich J.E."/>
        </authorList>
    </citation>
    <scope>NUCLEOTIDE SEQUENCE [LARGE SCALE GENOMIC DNA]</scope>
    <source>
        <strain evidence="14 15">CBS 357.93</strain>
    </source>
</reference>
<evidence type="ECO:0000256" key="10">
    <source>
        <dbReference type="ARBA" id="ARBA00023242"/>
    </source>
</evidence>
<accession>A0A367KCZ5</accession>
<comment type="subcellular location">
    <subcellularLocation>
        <location evidence="1">Nucleus</location>
        <location evidence="1">Nucleolus</location>
    </subcellularLocation>
</comment>
<feature type="compositionally biased region" description="Basic and acidic residues" evidence="11">
    <location>
        <begin position="1"/>
        <end position="31"/>
    </location>
</feature>
<keyword evidence="10" id="KW-0539">Nucleus</keyword>
<dbReference type="OrthoDB" id="2405412at2759"/>
<dbReference type="InterPro" id="IPR045116">
    <property type="entry name" value="Clp1/Grc3"/>
</dbReference>
<evidence type="ECO:0000256" key="8">
    <source>
        <dbReference type="ARBA" id="ARBA00022777"/>
    </source>
</evidence>
<organism evidence="14 15">
    <name type="scientific">Rhizopus azygosporus</name>
    <name type="common">Rhizopus microsporus var. azygosporus</name>
    <dbReference type="NCBI Taxonomy" id="86630"/>
    <lineage>
        <taxon>Eukaryota</taxon>
        <taxon>Fungi</taxon>
        <taxon>Fungi incertae sedis</taxon>
        <taxon>Mucoromycota</taxon>
        <taxon>Mucoromycotina</taxon>
        <taxon>Mucoromycetes</taxon>
        <taxon>Mucorales</taxon>
        <taxon>Mucorineae</taxon>
        <taxon>Rhizopodaceae</taxon>
        <taxon>Rhizopus</taxon>
    </lineage>
</organism>
<evidence type="ECO:0000256" key="2">
    <source>
        <dbReference type="ARBA" id="ARBA00011003"/>
    </source>
</evidence>
<keyword evidence="9" id="KW-0067">ATP-binding</keyword>
<keyword evidence="7" id="KW-0547">Nucleotide-binding</keyword>
<evidence type="ECO:0000256" key="11">
    <source>
        <dbReference type="SAM" id="MobiDB-lite"/>
    </source>
</evidence>
<keyword evidence="15" id="KW-1185">Reference proteome</keyword>
<dbReference type="Proteomes" id="UP000252139">
    <property type="component" value="Unassembled WGS sequence"/>
</dbReference>
<dbReference type="STRING" id="86630.A0A367KCZ5"/>